<evidence type="ECO:0000313" key="2">
    <source>
        <dbReference type="EMBL" id="SHE81100.1"/>
    </source>
</evidence>
<dbReference type="PANTHER" id="PTHR43968:SF6">
    <property type="entry name" value="GLUTATHIONE S-TRANSFERASE OMEGA"/>
    <property type="match status" value="1"/>
</dbReference>
<sequence>MLTLYHSTTSPFARKVTASARVLGLANRLELIASTPHPVDRDAAILPANPLGKVPTLVTEDGSALYDSRVIVEYLASLVPGQTLLPAGGAARFTVLRQQALGDGLLDAALLIRYEALIRPDAARSAGWVDGQQQKIASALDAIEAEAGSLGGALTIGTITYAAALGFLDFRFPTLDWRNGHAATAEWFAIADALPALAETRPFAVSAAPAPALASAR</sequence>
<dbReference type="Gene3D" id="3.40.30.10">
    <property type="entry name" value="Glutaredoxin"/>
    <property type="match status" value="1"/>
</dbReference>
<dbReference type="GO" id="GO:0016740">
    <property type="term" value="F:transferase activity"/>
    <property type="evidence" value="ECO:0007669"/>
    <property type="project" value="UniProtKB-KW"/>
</dbReference>
<dbReference type="CDD" id="cd03049">
    <property type="entry name" value="GST_N_3"/>
    <property type="match status" value="1"/>
</dbReference>
<dbReference type="Pfam" id="PF13410">
    <property type="entry name" value="GST_C_2"/>
    <property type="match status" value="1"/>
</dbReference>
<dbReference type="GO" id="GO:0005737">
    <property type="term" value="C:cytoplasm"/>
    <property type="evidence" value="ECO:0007669"/>
    <property type="project" value="TreeGrafter"/>
</dbReference>
<evidence type="ECO:0000259" key="1">
    <source>
        <dbReference type="PROSITE" id="PS50404"/>
    </source>
</evidence>
<proteinExistence type="predicted"/>
<dbReference type="Gene3D" id="1.20.1050.10">
    <property type="match status" value="1"/>
</dbReference>
<accession>A0A1M4WIX7</accession>
<dbReference type="SUPFAM" id="SSF52833">
    <property type="entry name" value="Thioredoxin-like"/>
    <property type="match status" value="1"/>
</dbReference>
<feature type="domain" description="GST N-terminal" evidence="1">
    <location>
        <begin position="1"/>
        <end position="83"/>
    </location>
</feature>
<dbReference type="SUPFAM" id="SSF47616">
    <property type="entry name" value="GST C-terminal domain-like"/>
    <property type="match status" value="1"/>
</dbReference>
<name>A0A1M4WIX7_9HYPH</name>
<keyword evidence="2" id="KW-0808">Transferase</keyword>
<dbReference type="Pfam" id="PF13409">
    <property type="entry name" value="GST_N_2"/>
    <property type="match status" value="1"/>
</dbReference>
<dbReference type="InterPro" id="IPR036282">
    <property type="entry name" value="Glutathione-S-Trfase_C_sf"/>
</dbReference>
<dbReference type="AlphaFoldDB" id="A0A1M4WIX7"/>
<gene>
    <name evidence="2" type="ORF">SAMN02745157_0987</name>
</gene>
<dbReference type="PANTHER" id="PTHR43968">
    <property type="match status" value="1"/>
</dbReference>
<dbReference type="PROSITE" id="PS50404">
    <property type="entry name" value="GST_NTER"/>
    <property type="match status" value="1"/>
</dbReference>
<organism evidence="2 3">
    <name type="scientific">Kaistia soli DSM 19436</name>
    <dbReference type="NCBI Taxonomy" id="1122133"/>
    <lineage>
        <taxon>Bacteria</taxon>
        <taxon>Pseudomonadati</taxon>
        <taxon>Pseudomonadota</taxon>
        <taxon>Alphaproteobacteria</taxon>
        <taxon>Hyphomicrobiales</taxon>
        <taxon>Kaistiaceae</taxon>
        <taxon>Kaistia</taxon>
    </lineage>
</organism>
<dbReference type="InterPro" id="IPR050983">
    <property type="entry name" value="GST_Omega/HSP26"/>
</dbReference>
<protein>
    <submittedName>
        <fullName evidence="2">Glutathione S-transferase</fullName>
    </submittedName>
</protein>
<dbReference type="InterPro" id="IPR036249">
    <property type="entry name" value="Thioredoxin-like_sf"/>
</dbReference>
<evidence type="ECO:0000313" key="3">
    <source>
        <dbReference type="Proteomes" id="UP000184485"/>
    </source>
</evidence>
<dbReference type="STRING" id="1122133.SAMN02745157_0987"/>
<dbReference type="RefSeq" id="WP_342168769.1">
    <property type="nucleotide sequence ID" value="NZ_FQUP01000001.1"/>
</dbReference>
<dbReference type="EMBL" id="FQUP01000001">
    <property type="protein sequence ID" value="SHE81100.1"/>
    <property type="molecule type" value="Genomic_DNA"/>
</dbReference>
<keyword evidence="3" id="KW-1185">Reference proteome</keyword>
<dbReference type="Proteomes" id="UP000184485">
    <property type="component" value="Unassembled WGS sequence"/>
</dbReference>
<reference evidence="2 3" key="1">
    <citation type="submission" date="2016-11" db="EMBL/GenBank/DDBJ databases">
        <authorList>
            <person name="Jaros S."/>
            <person name="Januszkiewicz K."/>
            <person name="Wedrychowicz H."/>
        </authorList>
    </citation>
    <scope>NUCLEOTIDE SEQUENCE [LARGE SCALE GENOMIC DNA]</scope>
    <source>
        <strain evidence="2 3">DSM 19436</strain>
    </source>
</reference>
<dbReference type="CDD" id="cd03205">
    <property type="entry name" value="GST_C_6"/>
    <property type="match status" value="1"/>
</dbReference>
<dbReference type="InterPro" id="IPR004045">
    <property type="entry name" value="Glutathione_S-Trfase_N"/>
</dbReference>